<dbReference type="AlphaFoldDB" id="X1F4V6"/>
<dbReference type="EMBL" id="BART01035584">
    <property type="protein sequence ID" value="GAH15833.1"/>
    <property type="molecule type" value="Genomic_DNA"/>
</dbReference>
<protein>
    <submittedName>
        <fullName evidence="1">Uncharacterized protein</fullName>
    </submittedName>
</protein>
<gene>
    <name evidence="1" type="ORF">S01H4_60369</name>
</gene>
<name>X1F4V6_9ZZZZ</name>
<feature type="non-terminal residue" evidence="1">
    <location>
        <position position="57"/>
    </location>
</feature>
<proteinExistence type="predicted"/>
<organism evidence="1">
    <name type="scientific">marine sediment metagenome</name>
    <dbReference type="NCBI Taxonomy" id="412755"/>
    <lineage>
        <taxon>unclassified sequences</taxon>
        <taxon>metagenomes</taxon>
        <taxon>ecological metagenomes</taxon>
    </lineage>
</organism>
<reference evidence="1" key="1">
    <citation type="journal article" date="2014" name="Front. Microbiol.">
        <title>High frequency of phylogenetically diverse reductive dehalogenase-homologous genes in deep subseafloor sedimentary metagenomes.</title>
        <authorList>
            <person name="Kawai M."/>
            <person name="Futagami T."/>
            <person name="Toyoda A."/>
            <person name="Takaki Y."/>
            <person name="Nishi S."/>
            <person name="Hori S."/>
            <person name="Arai W."/>
            <person name="Tsubouchi T."/>
            <person name="Morono Y."/>
            <person name="Uchiyama I."/>
            <person name="Ito T."/>
            <person name="Fujiyama A."/>
            <person name="Inagaki F."/>
            <person name="Takami H."/>
        </authorList>
    </citation>
    <scope>NUCLEOTIDE SEQUENCE</scope>
    <source>
        <strain evidence="1">Expedition CK06-06</strain>
    </source>
</reference>
<sequence length="57" mass="6784">MGIIIENEEVSQYYAEVFFYDWNLTQPQDAKESQQIENKNTIYIVAIFTMTFALVER</sequence>
<accession>X1F4V6</accession>
<evidence type="ECO:0000313" key="1">
    <source>
        <dbReference type="EMBL" id="GAH15833.1"/>
    </source>
</evidence>
<comment type="caution">
    <text evidence="1">The sequence shown here is derived from an EMBL/GenBank/DDBJ whole genome shotgun (WGS) entry which is preliminary data.</text>
</comment>